<dbReference type="SMART" id="SM00448">
    <property type="entry name" value="REC"/>
    <property type="match status" value="1"/>
</dbReference>
<dbReference type="InterPro" id="IPR036388">
    <property type="entry name" value="WH-like_DNA-bd_sf"/>
</dbReference>
<keyword evidence="7" id="KW-1185">Reference proteome</keyword>
<dbReference type="AlphaFoldDB" id="A0A3N7HS42"/>
<feature type="compositionally biased region" description="Basic and acidic residues" evidence="3">
    <location>
        <begin position="8"/>
        <end position="20"/>
    </location>
</feature>
<feature type="modified residue" description="4-aspartylphosphate" evidence="2">
    <location>
        <position position="189"/>
    </location>
</feature>
<evidence type="ECO:0000256" key="2">
    <source>
        <dbReference type="PROSITE-ProRule" id="PRU00169"/>
    </source>
</evidence>
<keyword evidence="1 2" id="KW-0597">Phosphoprotein</keyword>
<dbReference type="InterPro" id="IPR011006">
    <property type="entry name" value="CheY-like_superfamily"/>
</dbReference>
<dbReference type="InterPro" id="IPR005561">
    <property type="entry name" value="ANTAR"/>
</dbReference>
<feature type="compositionally biased region" description="Low complexity" evidence="3">
    <location>
        <begin position="51"/>
        <end position="61"/>
    </location>
</feature>
<dbReference type="GO" id="GO:0003723">
    <property type="term" value="F:RNA binding"/>
    <property type="evidence" value="ECO:0007669"/>
    <property type="project" value="InterPro"/>
</dbReference>
<dbReference type="Pfam" id="PF00072">
    <property type="entry name" value="Response_reg"/>
    <property type="match status" value="1"/>
</dbReference>
<dbReference type="Proteomes" id="UP000267464">
    <property type="component" value="Unassembled WGS sequence"/>
</dbReference>
<dbReference type="Gene3D" id="1.10.10.10">
    <property type="entry name" value="Winged helix-like DNA-binding domain superfamily/Winged helix DNA-binding domain"/>
    <property type="match status" value="1"/>
</dbReference>
<dbReference type="InterPro" id="IPR001789">
    <property type="entry name" value="Sig_transdc_resp-reg_receiver"/>
</dbReference>
<evidence type="ECO:0000256" key="3">
    <source>
        <dbReference type="SAM" id="MobiDB-lite"/>
    </source>
</evidence>
<dbReference type="EMBL" id="QUSW01000002">
    <property type="protein sequence ID" value="RQP25080.1"/>
    <property type="molecule type" value="Genomic_DNA"/>
</dbReference>
<evidence type="ECO:0000256" key="1">
    <source>
        <dbReference type="ARBA" id="ARBA00022553"/>
    </source>
</evidence>
<dbReference type="PROSITE" id="PS50921">
    <property type="entry name" value="ANTAR"/>
    <property type="match status" value="1"/>
</dbReference>
<gene>
    <name evidence="6" type="ORF">DZC73_09510</name>
</gene>
<feature type="domain" description="Response regulatory" evidence="4">
    <location>
        <begin position="140"/>
        <end position="253"/>
    </location>
</feature>
<dbReference type="PANTHER" id="PTHR44591">
    <property type="entry name" value="STRESS RESPONSE REGULATOR PROTEIN 1"/>
    <property type="match status" value="1"/>
</dbReference>
<reference evidence="6 7" key="1">
    <citation type="submission" date="2018-08" db="EMBL/GenBank/DDBJ databases">
        <authorList>
            <person name="Khan S.A."/>
            <person name="Jeon C.O."/>
            <person name="Chun B.H."/>
            <person name="Jeong S.E."/>
        </authorList>
    </citation>
    <scope>NUCLEOTIDE SEQUENCE [LARGE SCALE GENOMIC DNA]</scope>
    <source>
        <strain evidence="6 7">S-16</strain>
    </source>
</reference>
<evidence type="ECO:0000259" key="5">
    <source>
        <dbReference type="PROSITE" id="PS50921"/>
    </source>
</evidence>
<organism evidence="6 7">
    <name type="scientific">Piscinibacter terrae</name>
    <dbReference type="NCBI Taxonomy" id="2496871"/>
    <lineage>
        <taxon>Bacteria</taxon>
        <taxon>Pseudomonadati</taxon>
        <taxon>Pseudomonadota</taxon>
        <taxon>Betaproteobacteria</taxon>
        <taxon>Burkholderiales</taxon>
        <taxon>Sphaerotilaceae</taxon>
        <taxon>Piscinibacter</taxon>
    </lineage>
</organism>
<name>A0A3N7HS42_9BURK</name>
<evidence type="ECO:0000259" key="4">
    <source>
        <dbReference type="PROSITE" id="PS50110"/>
    </source>
</evidence>
<proteinExistence type="predicted"/>
<dbReference type="PROSITE" id="PS50110">
    <property type="entry name" value="RESPONSE_REGULATORY"/>
    <property type="match status" value="1"/>
</dbReference>
<dbReference type="Gene3D" id="3.40.50.2300">
    <property type="match status" value="1"/>
</dbReference>
<feature type="domain" description="ANTAR" evidence="5">
    <location>
        <begin position="265"/>
        <end position="326"/>
    </location>
</feature>
<reference evidence="6 7" key="2">
    <citation type="submission" date="2018-12" db="EMBL/GenBank/DDBJ databases">
        <title>Rhizobacter gummiphilus sp. nov., a rubber-degrading bacterium isolated from the soil of a botanical garden in Japan.</title>
        <authorList>
            <person name="Shunsuke S.S."/>
        </authorList>
    </citation>
    <scope>NUCLEOTIDE SEQUENCE [LARGE SCALE GENOMIC DNA]</scope>
    <source>
        <strain evidence="6 7">S-16</strain>
    </source>
</reference>
<dbReference type="PANTHER" id="PTHR44591:SF3">
    <property type="entry name" value="RESPONSE REGULATORY DOMAIN-CONTAINING PROTEIN"/>
    <property type="match status" value="1"/>
</dbReference>
<accession>A0A3N7HS42</accession>
<comment type="caution">
    <text evidence="6">The sequence shown here is derived from an EMBL/GenBank/DDBJ whole genome shotgun (WGS) entry which is preliminary data.</text>
</comment>
<feature type="compositionally biased region" description="Basic and acidic residues" evidence="3">
    <location>
        <begin position="38"/>
        <end position="50"/>
    </location>
</feature>
<feature type="region of interest" description="Disordered" evidence="3">
    <location>
        <begin position="1"/>
        <end position="64"/>
    </location>
</feature>
<dbReference type="OrthoDB" id="9808843at2"/>
<evidence type="ECO:0000313" key="6">
    <source>
        <dbReference type="EMBL" id="RQP25080.1"/>
    </source>
</evidence>
<evidence type="ECO:0000313" key="7">
    <source>
        <dbReference type="Proteomes" id="UP000267464"/>
    </source>
</evidence>
<sequence>MGVARSGIDSHRAHGERAADQRGQAQHGRARPAGVGADGERGRQRADPHRQPCAAAAGLQPGPLPRWRVGPGPGACAAAAAQREPGAGAARRRRGGDCALVAAGHQQARSNVGEAKAVAAGLLRQNRFHGRGAEVQGKGKILVVDDDRLVLATLTHGLAQAGYEVIDADNGDDAILLAREHKPDLALLDIRMEGKSGFDVAAYLREYCQMPFMFLSAFSDDETMRQVKELGAVAYLVKPLDIRQIVPAVEAAFANAAMSASRRTEAAAGRAEERAVARDELPAVAAMAVGVLMHRYSLARGPALERLQRMAQTEGVALAEQAERILQAVELLSMP</sequence>
<protein>
    <submittedName>
        <fullName evidence="6">Response regulator</fullName>
    </submittedName>
</protein>
<dbReference type="InterPro" id="IPR050595">
    <property type="entry name" value="Bact_response_regulator"/>
</dbReference>
<dbReference type="SUPFAM" id="SSF52172">
    <property type="entry name" value="CheY-like"/>
    <property type="match status" value="1"/>
</dbReference>
<dbReference type="GO" id="GO:0000160">
    <property type="term" value="P:phosphorelay signal transduction system"/>
    <property type="evidence" value="ECO:0007669"/>
    <property type="project" value="InterPro"/>
</dbReference>